<keyword evidence="1" id="KW-0732">Signal</keyword>
<feature type="chain" id="PRO_5046181015" evidence="1">
    <location>
        <begin position="29"/>
        <end position="469"/>
    </location>
</feature>
<dbReference type="EMBL" id="BAABIE010000016">
    <property type="protein sequence ID" value="GAA4756489.1"/>
    <property type="molecule type" value="Genomic_DNA"/>
</dbReference>
<dbReference type="PANTHER" id="PTHR34853:SF1">
    <property type="entry name" value="LIPASE 5"/>
    <property type="match status" value="1"/>
</dbReference>
<reference evidence="3" key="1">
    <citation type="journal article" date="2019" name="Int. J. Syst. Evol. Microbiol.">
        <title>The Global Catalogue of Microorganisms (GCM) 10K type strain sequencing project: providing services to taxonomists for standard genome sequencing and annotation.</title>
        <authorList>
            <consortium name="The Broad Institute Genomics Platform"/>
            <consortium name="The Broad Institute Genome Sequencing Center for Infectious Disease"/>
            <person name="Wu L."/>
            <person name="Ma J."/>
        </authorList>
    </citation>
    <scope>NUCLEOTIDE SEQUENCE [LARGE SCALE GENOMIC DNA]</scope>
    <source>
        <strain evidence="3">JCM 18077</strain>
    </source>
</reference>
<proteinExistence type="predicted"/>
<keyword evidence="3" id="KW-1185">Reference proteome</keyword>
<organism evidence="2 3">
    <name type="scientific">Gordonia alkaliphila</name>
    <dbReference type="NCBI Taxonomy" id="1053547"/>
    <lineage>
        <taxon>Bacteria</taxon>
        <taxon>Bacillati</taxon>
        <taxon>Actinomycetota</taxon>
        <taxon>Actinomycetes</taxon>
        <taxon>Mycobacteriales</taxon>
        <taxon>Gordoniaceae</taxon>
        <taxon>Gordonia</taxon>
    </lineage>
</organism>
<comment type="caution">
    <text evidence="2">The sequence shown here is derived from an EMBL/GenBank/DDBJ whole genome shotgun (WGS) entry which is preliminary data.</text>
</comment>
<dbReference type="PIRSF" id="PIRSF029171">
    <property type="entry name" value="Esterase_LipA"/>
    <property type="match status" value="1"/>
</dbReference>
<name>A0ABP8ZI59_9ACTN</name>
<dbReference type="InterPro" id="IPR005152">
    <property type="entry name" value="Lipase_secreted"/>
</dbReference>
<evidence type="ECO:0000313" key="3">
    <source>
        <dbReference type="Proteomes" id="UP001500822"/>
    </source>
</evidence>
<dbReference type="Proteomes" id="UP001500822">
    <property type="component" value="Unassembled WGS sequence"/>
</dbReference>
<sequence length="469" mass="49520">MKNPLRAATAVGAAAALALGLLTPTAAAEPPTPRSRTQQVPVAPAPPVALPQELDRGFFEPPARVLAATEPGDIIAARRINAATLGLVPMNVDAWQLSYRSTNSRNQPIGAVTTLLKPRGKSKGPRKVVSMQLAEDSTAGYCAPSYALQQWSAAAALGQQVIPGEMIIAQGMLAQGWALSIPDHQGPKHAYAAGPLGARITLDGLRAAKHFAPVGIDEASPMAMYGYSGGAIVTGHAAELKQTYAPELNIVGAAEGGVPADLKVVLNAAQNGATSGLILAAVLGLSREYPEFDRFLQRRLNPEGRALMAIKGPLCVGHQAMTLPFLNNKGFIGWPGDPVDAPAVRKVLDDTRMGKAVPDMPMYIWNAQLDEIIPVSQVNTLVKTYCRDPKASITYTRDHLSEHLIGEVAGAPPAILWLRDRLNGTPTTPGCTVRDELTMTSDAKWWPTFTDAVGTNIASLFGAAIGHGK</sequence>
<dbReference type="PANTHER" id="PTHR34853">
    <property type="match status" value="1"/>
</dbReference>
<evidence type="ECO:0000256" key="1">
    <source>
        <dbReference type="SAM" id="SignalP"/>
    </source>
</evidence>
<dbReference type="SUPFAM" id="SSF53474">
    <property type="entry name" value="alpha/beta-Hydrolases"/>
    <property type="match status" value="1"/>
</dbReference>
<dbReference type="InterPro" id="IPR029058">
    <property type="entry name" value="AB_hydrolase_fold"/>
</dbReference>
<dbReference type="RefSeq" id="WP_345314156.1">
    <property type="nucleotide sequence ID" value="NZ_BAABIE010000016.1"/>
</dbReference>
<dbReference type="Gene3D" id="1.10.260.130">
    <property type="match status" value="1"/>
</dbReference>
<accession>A0ABP8ZI59</accession>
<gene>
    <name evidence="2" type="ORF">GCM10023217_30590</name>
</gene>
<feature type="signal peptide" evidence="1">
    <location>
        <begin position="1"/>
        <end position="28"/>
    </location>
</feature>
<protein>
    <submittedName>
        <fullName evidence="2">Lipase family protein</fullName>
    </submittedName>
</protein>
<dbReference type="Pfam" id="PF03583">
    <property type="entry name" value="LIP"/>
    <property type="match status" value="1"/>
</dbReference>
<evidence type="ECO:0000313" key="2">
    <source>
        <dbReference type="EMBL" id="GAA4756489.1"/>
    </source>
</evidence>
<dbReference type="Gene3D" id="3.40.50.1820">
    <property type="entry name" value="alpha/beta hydrolase"/>
    <property type="match status" value="1"/>
</dbReference>